<dbReference type="InterPro" id="IPR038765">
    <property type="entry name" value="Papain-like_cys_pep_sf"/>
</dbReference>
<feature type="compositionally biased region" description="Polar residues" evidence="1">
    <location>
        <begin position="111"/>
        <end position="120"/>
    </location>
</feature>
<reference evidence="2 3" key="1">
    <citation type="submission" date="2020-08" db="EMBL/GenBank/DDBJ databases">
        <authorList>
            <person name="Newling K."/>
            <person name="Davey J."/>
            <person name="Forrester S."/>
        </authorList>
    </citation>
    <scope>NUCLEOTIDE SEQUENCE [LARGE SCALE GENOMIC DNA]</scope>
    <source>
        <strain evidence="3">Crithidia deanei Carvalho (ATCC PRA-265)</strain>
    </source>
</reference>
<dbReference type="OrthoDB" id="275602at2759"/>
<evidence type="ECO:0000313" key="2">
    <source>
        <dbReference type="EMBL" id="CAD2214464.1"/>
    </source>
</evidence>
<proteinExistence type="predicted"/>
<keyword evidence="3" id="KW-1185">Reference proteome</keyword>
<dbReference type="Proteomes" id="UP000515908">
    <property type="component" value="Chromosome 03"/>
</dbReference>
<accession>A0A7G2C5N1</accession>
<dbReference type="InterPro" id="IPR038156">
    <property type="entry name" value="PCS_N_sf"/>
</dbReference>
<organism evidence="2 3">
    <name type="scientific">Angomonas deanei</name>
    <dbReference type="NCBI Taxonomy" id="59799"/>
    <lineage>
        <taxon>Eukaryota</taxon>
        <taxon>Discoba</taxon>
        <taxon>Euglenozoa</taxon>
        <taxon>Kinetoplastea</taxon>
        <taxon>Metakinetoplastina</taxon>
        <taxon>Trypanosomatida</taxon>
        <taxon>Trypanosomatidae</taxon>
        <taxon>Strigomonadinae</taxon>
        <taxon>Angomonas</taxon>
    </lineage>
</organism>
<protein>
    <submittedName>
        <fullName evidence="2">Uncharacterized protein</fullName>
    </submittedName>
</protein>
<dbReference type="EMBL" id="LR877147">
    <property type="protein sequence ID" value="CAD2214464.1"/>
    <property type="molecule type" value="Genomic_DNA"/>
</dbReference>
<dbReference type="AlphaFoldDB" id="A0A7G2C5N1"/>
<name>A0A7G2C5N1_9TRYP</name>
<feature type="region of interest" description="Disordered" evidence="1">
    <location>
        <begin position="68"/>
        <end position="127"/>
    </location>
</feature>
<dbReference type="SUPFAM" id="SSF54001">
    <property type="entry name" value="Cysteine proteinases"/>
    <property type="match status" value="2"/>
</dbReference>
<evidence type="ECO:0000256" key="1">
    <source>
        <dbReference type="SAM" id="MobiDB-lite"/>
    </source>
</evidence>
<gene>
    <name evidence="2" type="ORF">ADEAN_000191000</name>
</gene>
<dbReference type="Gene3D" id="3.90.70.30">
    <property type="entry name" value="Phytochelatin synthase, N-terminal domain"/>
    <property type="match status" value="1"/>
</dbReference>
<evidence type="ECO:0000313" key="3">
    <source>
        <dbReference type="Proteomes" id="UP000515908"/>
    </source>
</evidence>
<sequence length="1007" mass="111614">MGTGQSVVVQQHLSKWEAALGELENISQTNRKLIEQDRIFGSSPESADAVVRRPSSLVSFGNNGNVVSGGEADNNIVSSSSIGGIGHRPRSGHQQSPGDSRQGEGRGFDSRSGTNSNQAPKHNRQQVLEVKKARVELFSSYVAKNPEALTNVMQCSHFGATAVGLSYLLGGKKDSPDRRNRVTVEDLFFAAQVPLHMLHTSPPHLPVLADIVREFLDVDNRFKDEYGVEEVHFDVSPTVGQVDLGPNEVGDRQTRMQLPEFCRVITRDCEEETSVIRIVNYDPYVLEQEMIVDAYDDDEEQQNSPLATSVLGVGPRHVQRRFSPDNDGAYAVIVDVRNAVQLMVTIAEGIVNDSLHVKMTEVPAASLFKAMMTAEEGHRARGFLRIFKKEPGTPGFGDQVNSFWSPELCSGKVLGTLAEGTHAATISHHISPHIVAVAWAIHLLKGVRNDAHGYGSGLPVSDIIRTLRFPSQVFIDGSLPLEQVFEYAKEFLSVKQLPYVATLHPVLTKISREDAVPTISVFDLESIIMDVQKSNDDVESPQHVMVLMYNACVAHNVLYIAEEPQWCVLAGYDTETQTALLIDAHPKTFSRTWTCSLERVHKAITGTGYIIFSKTGEGSENVGAPKTVSPMVLSRLQLLKEQAGMGVQSWKVQPLVKTLTFPALPVMPTIISIVCTKLLEKVITIEDVIYTVPYEVSSLLIRFFTLESLQVCLSEFLQYSGLADTVQVTSHHVERKASGGMSLLLKDFEKLVTDATVEGKALIVHFDRKRLQVHGVNHPFGSLGVVTAYNPASKIVTVMDCNPNAYLRTWSTRLDVLQFAVSSLESTDKHRPFGCVMVARGPPTCHQFPKEHSNPYHLEVLPVQNIFHVSPSPHFQGMSFAFSQLGEFYSPEEIFYEAYLKTMDDQRRRGSQAFAWRDVDVSLSVINKSIDASFMAQVCTKFLESRTAHRNSSNKHLKNAAPKETHIEVERLDDVDEEEIIELLVNGTSDPNIVLLLNYDVLKAHRG</sequence>
<dbReference type="VEuPathDB" id="TriTrypDB:ADEAN_000191000"/>